<evidence type="ECO:0000313" key="3">
    <source>
        <dbReference type="EMBL" id="MCL6422203.1"/>
    </source>
</evidence>
<dbReference type="InterPro" id="IPR036095">
    <property type="entry name" value="PTS_EIIB-like_sf"/>
</dbReference>
<evidence type="ECO:0000259" key="2">
    <source>
        <dbReference type="PROSITE" id="PS51099"/>
    </source>
</evidence>
<feature type="domain" description="PTS EIIB type-2" evidence="2">
    <location>
        <begin position="1"/>
        <end position="94"/>
    </location>
</feature>
<dbReference type="SUPFAM" id="SSF52794">
    <property type="entry name" value="PTS system IIB component-like"/>
    <property type="match status" value="1"/>
</dbReference>
<dbReference type="InterPro" id="IPR013011">
    <property type="entry name" value="PTS_EIIB_2"/>
</dbReference>
<keyword evidence="4" id="KW-1185">Reference proteome</keyword>
<organism evidence="3 4">
    <name type="scientific">Brachybacterium equifaecis</name>
    <dbReference type="NCBI Taxonomy" id="2910770"/>
    <lineage>
        <taxon>Bacteria</taxon>
        <taxon>Bacillati</taxon>
        <taxon>Actinomycetota</taxon>
        <taxon>Actinomycetes</taxon>
        <taxon>Micrococcales</taxon>
        <taxon>Dermabacteraceae</taxon>
        <taxon>Brachybacterium</taxon>
    </lineage>
</organism>
<accession>A0ABT0QX12</accession>
<dbReference type="PROSITE" id="PS51099">
    <property type="entry name" value="PTS_EIIB_TYPE_2"/>
    <property type="match status" value="1"/>
</dbReference>
<reference evidence="3" key="1">
    <citation type="submission" date="2022-02" db="EMBL/GenBank/DDBJ databases">
        <authorList>
            <person name="Lee M."/>
            <person name="Kim S.-J."/>
            <person name="Jung M.-Y."/>
        </authorList>
    </citation>
    <scope>NUCLEOTIDE SEQUENCE</scope>
    <source>
        <strain evidence="3">JHP9</strain>
    </source>
</reference>
<dbReference type="EMBL" id="JAKNCJ010000001">
    <property type="protein sequence ID" value="MCL6422203.1"/>
    <property type="molecule type" value="Genomic_DNA"/>
</dbReference>
<dbReference type="RefSeq" id="WP_249736358.1">
    <property type="nucleotide sequence ID" value="NZ_JAKNCJ010000001.1"/>
</dbReference>
<name>A0ABT0QX12_9MICO</name>
<comment type="caution">
    <text evidence="3">The sequence shown here is derived from an EMBL/GenBank/DDBJ whole genome shotgun (WGS) entry which is preliminary data.</text>
</comment>
<evidence type="ECO:0000256" key="1">
    <source>
        <dbReference type="ARBA" id="ARBA00022679"/>
    </source>
</evidence>
<protein>
    <submittedName>
        <fullName evidence="3">PTS lactose transporter subunit IIB</fullName>
    </submittedName>
</protein>
<sequence>MRTIAVVSGAGLTTSSLLAELVRTQLAAHLSELRVVQATVMDLLSRDFEADLIVATVELPEALGIPVVSGMPLLLETNPDLVRADIVRLLQLPPPAAG</sequence>
<dbReference type="Gene3D" id="3.40.50.2300">
    <property type="match status" value="1"/>
</dbReference>
<proteinExistence type="predicted"/>
<gene>
    <name evidence="3" type="ORF">Bequi_02150</name>
</gene>
<evidence type="ECO:0000313" key="4">
    <source>
        <dbReference type="Proteomes" id="UP001203761"/>
    </source>
</evidence>
<dbReference type="Proteomes" id="UP001203761">
    <property type="component" value="Unassembled WGS sequence"/>
</dbReference>
<keyword evidence="1" id="KW-0808">Transferase</keyword>